<evidence type="ECO:0000256" key="6">
    <source>
        <dbReference type="ARBA" id="ARBA00023136"/>
    </source>
</evidence>
<dbReference type="PANTHER" id="PTHR48182:SF2">
    <property type="entry name" value="PROTEIN SERAC1"/>
    <property type="match status" value="1"/>
</dbReference>
<keyword evidence="4" id="KW-0256">Endoplasmic reticulum</keyword>
<evidence type="ECO:0000256" key="3">
    <source>
        <dbReference type="ARBA" id="ARBA00004370"/>
    </source>
</evidence>
<dbReference type="SUPFAM" id="SSF53474">
    <property type="entry name" value="alpha/beta-Hydrolases"/>
    <property type="match status" value="1"/>
</dbReference>
<evidence type="ECO:0000313" key="7">
    <source>
        <dbReference type="EMBL" id="KAK7995936.1"/>
    </source>
</evidence>
<evidence type="ECO:0000313" key="8">
    <source>
        <dbReference type="Proteomes" id="UP001396898"/>
    </source>
</evidence>
<keyword evidence="5" id="KW-0496">Mitochondrion</keyword>
<comment type="caution">
    <text evidence="7">The sequence shown here is derived from an EMBL/GenBank/DDBJ whole genome shotgun (WGS) entry which is preliminary data.</text>
</comment>
<evidence type="ECO:0000256" key="2">
    <source>
        <dbReference type="ARBA" id="ARBA00004240"/>
    </source>
</evidence>
<accession>A0ABR1R1S1</accession>
<sequence length="102" mass="11385">MIAKSPLLIITKSTSLATPVEDFSDGYGPQGRLWLRDDLPKHVPGARIFLYEYNATVVYGNDRATFVDKANDLLNRIAAARKSRTETRPIIFISHSMGGQFT</sequence>
<reference evidence="7 8" key="1">
    <citation type="submission" date="2023-01" db="EMBL/GenBank/DDBJ databases">
        <title>Analysis of 21 Apiospora genomes using comparative genomics revels a genus with tremendous synthesis potential of carbohydrate active enzymes and secondary metabolites.</title>
        <authorList>
            <person name="Sorensen T."/>
        </authorList>
    </citation>
    <scope>NUCLEOTIDE SEQUENCE [LARGE SCALE GENOMIC DNA]</scope>
    <source>
        <strain evidence="7 8">CBS 20057</strain>
    </source>
</reference>
<proteinExistence type="predicted"/>
<keyword evidence="8" id="KW-1185">Reference proteome</keyword>
<organism evidence="7 8">
    <name type="scientific">Apiospora marii</name>
    <dbReference type="NCBI Taxonomy" id="335849"/>
    <lineage>
        <taxon>Eukaryota</taxon>
        <taxon>Fungi</taxon>
        <taxon>Dikarya</taxon>
        <taxon>Ascomycota</taxon>
        <taxon>Pezizomycotina</taxon>
        <taxon>Sordariomycetes</taxon>
        <taxon>Xylariomycetidae</taxon>
        <taxon>Amphisphaeriales</taxon>
        <taxon>Apiosporaceae</taxon>
        <taxon>Apiospora</taxon>
    </lineage>
</organism>
<gene>
    <name evidence="7" type="ORF">PG991_015403</name>
</gene>
<evidence type="ECO:0000256" key="5">
    <source>
        <dbReference type="ARBA" id="ARBA00023128"/>
    </source>
</evidence>
<evidence type="ECO:0000256" key="1">
    <source>
        <dbReference type="ARBA" id="ARBA00004173"/>
    </source>
</evidence>
<evidence type="ECO:0000256" key="4">
    <source>
        <dbReference type="ARBA" id="ARBA00022824"/>
    </source>
</evidence>
<keyword evidence="6" id="KW-0472">Membrane</keyword>
<dbReference type="InterPro" id="IPR029058">
    <property type="entry name" value="AB_hydrolase_fold"/>
</dbReference>
<comment type="subcellular location">
    <subcellularLocation>
        <location evidence="2">Endoplasmic reticulum</location>
    </subcellularLocation>
    <subcellularLocation>
        <location evidence="3">Membrane</location>
    </subcellularLocation>
    <subcellularLocation>
        <location evidence="1">Mitochondrion</location>
    </subcellularLocation>
</comment>
<dbReference type="EMBL" id="JAQQWI010000022">
    <property type="protein sequence ID" value="KAK7995936.1"/>
    <property type="molecule type" value="Genomic_DNA"/>
</dbReference>
<name>A0ABR1R1S1_9PEZI</name>
<dbReference type="Proteomes" id="UP001396898">
    <property type="component" value="Unassembled WGS sequence"/>
</dbReference>
<protein>
    <submittedName>
        <fullName evidence="7">Kinesin</fullName>
    </submittedName>
</protein>
<dbReference type="PANTHER" id="PTHR48182">
    <property type="entry name" value="PROTEIN SERAC1"/>
    <property type="match status" value="1"/>
</dbReference>
<dbReference type="InterPro" id="IPR052374">
    <property type="entry name" value="SERAC1"/>
</dbReference>